<dbReference type="RefSeq" id="WP_211783376.1">
    <property type="nucleotide sequence ID" value="NZ_CP047289.1"/>
</dbReference>
<protein>
    <submittedName>
        <fullName evidence="7">Tryptophan-rich sensory protein</fullName>
    </submittedName>
</protein>
<keyword evidence="3 6" id="KW-0812">Transmembrane</keyword>
<evidence type="ECO:0000313" key="7">
    <source>
        <dbReference type="EMBL" id="QUS36155.1"/>
    </source>
</evidence>
<evidence type="ECO:0000256" key="4">
    <source>
        <dbReference type="ARBA" id="ARBA00022989"/>
    </source>
</evidence>
<dbReference type="CDD" id="cd15904">
    <property type="entry name" value="TSPO_MBR"/>
    <property type="match status" value="1"/>
</dbReference>
<dbReference type="GO" id="GO:0033013">
    <property type="term" value="P:tetrapyrrole metabolic process"/>
    <property type="evidence" value="ECO:0007669"/>
    <property type="project" value="UniProtKB-ARBA"/>
</dbReference>
<feature type="transmembrane region" description="Helical" evidence="6">
    <location>
        <begin position="124"/>
        <end position="146"/>
    </location>
</feature>
<accession>A0A8J8MT20</accession>
<comment type="subcellular location">
    <subcellularLocation>
        <location evidence="1">Membrane</location>
        <topology evidence="1">Multi-pass membrane protein</topology>
    </subcellularLocation>
</comment>
<feature type="transmembrane region" description="Helical" evidence="6">
    <location>
        <begin position="97"/>
        <end position="117"/>
    </location>
</feature>
<dbReference type="FunFam" id="1.20.1260.100:FF:000001">
    <property type="entry name" value="translocator protein 2"/>
    <property type="match status" value="1"/>
</dbReference>
<evidence type="ECO:0000256" key="6">
    <source>
        <dbReference type="SAM" id="Phobius"/>
    </source>
</evidence>
<evidence type="ECO:0000256" key="2">
    <source>
        <dbReference type="ARBA" id="ARBA00007524"/>
    </source>
</evidence>
<proteinExistence type="inferred from homology"/>
<gene>
    <name evidence="7" type="ORF">GR316_07670</name>
</gene>
<dbReference type="Proteomes" id="UP000679284">
    <property type="component" value="Chromosome"/>
</dbReference>
<feature type="transmembrane region" description="Helical" evidence="6">
    <location>
        <begin position="5"/>
        <end position="25"/>
    </location>
</feature>
<feature type="transmembrane region" description="Helical" evidence="6">
    <location>
        <begin position="72"/>
        <end position="91"/>
    </location>
</feature>
<feature type="transmembrane region" description="Helical" evidence="6">
    <location>
        <begin position="45"/>
        <end position="65"/>
    </location>
</feature>
<evidence type="ECO:0000256" key="5">
    <source>
        <dbReference type="ARBA" id="ARBA00023136"/>
    </source>
</evidence>
<dbReference type="KEGG" id="fap:GR316_07670"/>
<comment type="similarity">
    <text evidence="2">Belongs to the TspO/BZRP family.</text>
</comment>
<dbReference type="Pfam" id="PF03073">
    <property type="entry name" value="TspO_MBR"/>
    <property type="match status" value="1"/>
</dbReference>
<dbReference type="InterPro" id="IPR038330">
    <property type="entry name" value="TspO/MBR-related_sf"/>
</dbReference>
<dbReference type="Gene3D" id="1.20.1260.100">
    <property type="entry name" value="TspO/MBR protein"/>
    <property type="match status" value="1"/>
</dbReference>
<dbReference type="GO" id="GO:0016020">
    <property type="term" value="C:membrane"/>
    <property type="evidence" value="ECO:0007669"/>
    <property type="project" value="UniProtKB-SubCell"/>
</dbReference>
<dbReference type="PANTHER" id="PTHR10057:SF0">
    <property type="entry name" value="TRANSLOCATOR PROTEIN"/>
    <property type="match status" value="1"/>
</dbReference>
<dbReference type="InterPro" id="IPR004307">
    <property type="entry name" value="TspO_MBR"/>
</dbReference>
<dbReference type="PIRSF" id="PIRSF005859">
    <property type="entry name" value="PBR"/>
    <property type="match status" value="1"/>
</dbReference>
<dbReference type="AlphaFoldDB" id="A0A8J8MT20"/>
<sequence>MRSLIIHLLFIAIVTGIGMFMGTHWPPGEWYAGLQKPFFTPPDAWFPVVWTALYIIIGFVGARILVTGGPGVLWLLQMVLNFAWTPVFFGAHNMPVGLGLLAALWITIIAFIGRAWASDKIASLLFVPYALWITVALGLNGALILLN</sequence>
<name>A0A8J8MT20_9RHOB</name>
<keyword evidence="4 6" id="KW-1133">Transmembrane helix</keyword>
<organism evidence="7 8">
    <name type="scientific">Falsirhodobacter algicola</name>
    <dbReference type="NCBI Taxonomy" id="2692330"/>
    <lineage>
        <taxon>Bacteria</taxon>
        <taxon>Pseudomonadati</taxon>
        <taxon>Pseudomonadota</taxon>
        <taxon>Alphaproteobacteria</taxon>
        <taxon>Rhodobacterales</taxon>
        <taxon>Paracoccaceae</taxon>
        <taxon>Falsirhodobacter</taxon>
    </lineage>
</organism>
<evidence type="ECO:0000313" key="8">
    <source>
        <dbReference type="Proteomes" id="UP000679284"/>
    </source>
</evidence>
<evidence type="ECO:0000256" key="1">
    <source>
        <dbReference type="ARBA" id="ARBA00004141"/>
    </source>
</evidence>
<keyword evidence="5 6" id="KW-0472">Membrane</keyword>
<reference evidence="7" key="1">
    <citation type="submission" date="2020-01" db="EMBL/GenBank/DDBJ databases">
        <authorList>
            <person name="Yang Y."/>
            <person name="Kwon Y.M."/>
        </authorList>
    </citation>
    <scope>NUCLEOTIDE SEQUENCE</scope>
    <source>
        <strain evidence="7">PG104</strain>
    </source>
</reference>
<keyword evidence="8" id="KW-1185">Reference proteome</keyword>
<dbReference type="EMBL" id="CP047289">
    <property type="protein sequence ID" value="QUS36155.1"/>
    <property type="molecule type" value="Genomic_DNA"/>
</dbReference>
<evidence type="ECO:0000256" key="3">
    <source>
        <dbReference type="ARBA" id="ARBA00022692"/>
    </source>
</evidence>
<dbReference type="PANTHER" id="PTHR10057">
    <property type="entry name" value="PERIPHERAL-TYPE BENZODIAZEPINE RECEPTOR"/>
    <property type="match status" value="1"/>
</dbReference>